<evidence type="ECO:0000256" key="1">
    <source>
        <dbReference type="SAM" id="MobiDB-lite"/>
    </source>
</evidence>
<organism evidence="2 3">
    <name type="scientific">Colocasia esculenta</name>
    <name type="common">Wild taro</name>
    <name type="synonym">Arum esculentum</name>
    <dbReference type="NCBI Taxonomy" id="4460"/>
    <lineage>
        <taxon>Eukaryota</taxon>
        <taxon>Viridiplantae</taxon>
        <taxon>Streptophyta</taxon>
        <taxon>Embryophyta</taxon>
        <taxon>Tracheophyta</taxon>
        <taxon>Spermatophyta</taxon>
        <taxon>Magnoliopsida</taxon>
        <taxon>Liliopsida</taxon>
        <taxon>Araceae</taxon>
        <taxon>Aroideae</taxon>
        <taxon>Colocasieae</taxon>
        <taxon>Colocasia</taxon>
    </lineage>
</organism>
<evidence type="ECO:0000313" key="2">
    <source>
        <dbReference type="EMBL" id="MQL78637.1"/>
    </source>
</evidence>
<feature type="region of interest" description="Disordered" evidence="1">
    <location>
        <begin position="198"/>
        <end position="237"/>
    </location>
</feature>
<gene>
    <name evidence="2" type="ORF">Taro_011069</name>
</gene>
<dbReference type="AlphaFoldDB" id="A0A843U977"/>
<feature type="region of interest" description="Disordered" evidence="1">
    <location>
        <begin position="1"/>
        <end position="29"/>
    </location>
</feature>
<sequence>MQVRSSVNAQRRHIHPVASSGTPENKASEAKPNLKYSVFHNLARTVGLFLPSMHMYKEQTPTSKAHPYLQAQVNSMAAITYGLLVVACHAKCGYLTTPIMFGDFPAMVGSPYFLGVIPAAQATSKAALKATATRGSKPRPSQGRVFSSLENGDSARDAGATSPVRSSPTPAKLCLLGTSASGSMEASRSCRGTEVSLLWQPPTSSLPSKGCAKKIGTSQKEPDRGRRQAQHPNSLAK</sequence>
<feature type="region of interest" description="Disordered" evidence="1">
    <location>
        <begin position="130"/>
        <end position="168"/>
    </location>
</feature>
<reference evidence="2" key="1">
    <citation type="submission" date="2017-07" db="EMBL/GenBank/DDBJ databases">
        <title>Taro Niue Genome Assembly and Annotation.</title>
        <authorList>
            <person name="Atibalentja N."/>
            <person name="Keating K."/>
            <person name="Fields C.J."/>
        </authorList>
    </citation>
    <scope>NUCLEOTIDE SEQUENCE</scope>
    <source>
        <strain evidence="2">Niue_2</strain>
        <tissue evidence="2">Leaf</tissue>
    </source>
</reference>
<keyword evidence="3" id="KW-1185">Reference proteome</keyword>
<evidence type="ECO:0000313" key="3">
    <source>
        <dbReference type="Proteomes" id="UP000652761"/>
    </source>
</evidence>
<name>A0A843U977_COLES</name>
<dbReference type="EMBL" id="NMUH01000411">
    <property type="protein sequence ID" value="MQL78637.1"/>
    <property type="molecule type" value="Genomic_DNA"/>
</dbReference>
<comment type="caution">
    <text evidence="2">The sequence shown here is derived from an EMBL/GenBank/DDBJ whole genome shotgun (WGS) entry which is preliminary data.</text>
</comment>
<accession>A0A843U977</accession>
<dbReference type="Proteomes" id="UP000652761">
    <property type="component" value="Unassembled WGS sequence"/>
</dbReference>
<proteinExistence type="predicted"/>
<protein>
    <submittedName>
        <fullName evidence="2">Uncharacterized protein</fullName>
    </submittedName>
</protein>